<organism evidence="2">
    <name type="scientific">Sesamum angustifolium</name>
    <dbReference type="NCBI Taxonomy" id="2727405"/>
    <lineage>
        <taxon>Eukaryota</taxon>
        <taxon>Viridiplantae</taxon>
        <taxon>Streptophyta</taxon>
        <taxon>Embryophyta</taxon>
        <taxon>Tracheophyta</taxon>
        <taxon>Spermatophyta</taxon>
        <taxon>Magnoliopsida</taxon>
        <taxon>eudicotyledons</taxon>
        <taxon>Gunneridae</taxon>
        <taxon>Pentapetalae</taxon>
        <taxon>asterids</taxon>
        <taxon>lamiids</taxon>
        <taxon>Lamiales</taxon>
        <taxon>Pedaliaceae</taxon>
        <taxon>Sesamum</taxon>
    </lineage>
</organism>
<feature type="region of interest" description="Disordered" evidence="1">
    <location>
        <begin position="1"/>
        <end position="85"/>
    </location>
</feature>
<evidence type="ECO:0000256" key="1">
    <source>
        <dbReference type="SAM" id="MobiDB-lite"/>
    </source>
</evidence>
<feature type="compositionally biased region" description="Low complexity" evidence="1">
    <location>
        <begin position="71"/>
        <end position="82"/>
    </location>
</feature>
<protein>
    <submittedName>
        <fullName evidence="2">Uncharacterized protein</fullName>
    </submittedName>
</protein>
<sequence>MAEPPPCSATISAADSSASSVSSCSSGFAHGSSTENPCENKCKKRARDSGNKHPVYRGVRMRSWGNGSPKSASRGRSRAFGSELTGQLKWRRGPRRCGFEHQG</sequence>
<reference evidence="2" key="1">
    <citation type="submission" date="2020-06" db="EMBL/GenBank/DDBJ databases">
        <authorList>
            <person name="Li T."/>
            <person name="Hu X."/>
            <person name="Zhang T."/>
            <person name="Song X."/>
            <person name="Zhang H."/>
            <person name="Dai N."/>
            <person name="Sheng W."/>
            <person name="Hou X."/>
            <person name="Wei L."/>
        </authorList>
    </citation>
    <scope>NUCLEOTIDE SEQUENCE</scope>
    <source>
        <strain evidence="2">G01</strain>
        <tissue evidence="2">Leaf</tissue>
    </source>
</reference>
<dbReference type="AlphaFoldDB" id="A0AAW2LLN7"/>
<proteinExistence type="predicted"/>
<reference evidence="2" key="2">
    <citation type="journal article" date="2024" name="Plant">
        <title>Genomic evolution and insights into agronomic trait innovations of Sesamum species.</title>
        <authorList>
            <person name="Miao H."/>
            <person name="Wang L."/>
            <person name="Qu L."/>
            <person name="Liu H."/>
            <person name="Sun Y."/>
            <person name="Le M."/>
            <person name="Wang Q."/>
            <person name="Wei S."/>
            <person name="Zheng Y."/>
            <person name="Lin W."/>
            <person name="Duan Y."/>
            <person name="Cao H."/>
            <person name="Xiong S."/>
            <person name="Wang X."/>
            <person name="Wei L."/>
            <person name="Li C."/>
            <person name="Ma Q."/>
            <person name="Ju M."/>
            <person name="Zhao R."/>
            <person name="Li G."/>
            <person name="Mu C."/>
            <person name="Tian Q."/>
            <person name="Mei H."/>
            <person name="Zhang T."/>
            <person name="Gao T."/>
            <person name="Zhang H."/>
        </authorList>
    </citation>
    <scope>NUCLEOTIDE SEQUENCE</scope>
    <source>
        <tissue evidence="2">Leaf</tissue>
    </source>
</reference>
<dbReference type="EMBL" id="JACGWK010000013">
    <property type="protein sequence ID" value="KAL0319285.1"/>
    <property type="molecule type" value="Genomic_DNA"/>
</dbReference>
<accession>A0AAW2LLN7</accession>
<feature type="compositionally biased region" description="Low complexity" evidence="1">
    <location>
        <begin position="8"/>
        <end position="33"/>
    </location>
</feature>
<name>A0AAW2LLN7_9LAMI</name>
<comment type="caution">
    <text evidence="2">The sequence shown here is derived from an EMBL/GenBank/DDBJ whole genome shotgun (WGS) entry which is preliminary data.</text>
</comment>
<evidence type="ECO:0000313" key="2">
    <source>
        <dbReference type="EMBL" id="KAL0319285.1"/>
    </source>
</evidence>
<gene>
    <name evidence="2" type="ORF">Sangu_2084700</name>
</gene>